<dbReference type="eggNOG" id="arCOG11020">
    <property type="taxonomic scope" value="Archaea"/>
</dbReference>
<keyword evidence="1" id="KW-0812">Transmembrane</keyword>
<keyword evidence="3" id="KW-1185">Reference proteome</keyword>
<accession>H8I984</accession>
<reference evidence="2 3" key="1">
    <citation type="journal article" date="2012" name="J. Bacteriol.">
        <title>Complete genome sequence of a thermophilic methanogen, Methanocella conradii HZ254, isolated from Chinese rice field soil.</title>
        <authorList>
            <person name="Lu Z."/>
            <person name="Lu Y."/>
        </authorList>
    </citation>
    <scope>NUCLEOTIDE SEQUENCE [LARGE SCALE GENOMIC DNA]</scope>
    <source>
        <strain evidence="3">DSM 24694 / JCM 17849 / CGMCC 1.5162 / HZ254</strain>
    </source>
</reference>
<dbReference type="Pfam" id="PF13620">
    <property type="entry name" value="CarboxypepD_reg"/>
    <property type="match status" value="2"/>
</dbReference>
<evidence type="ECO:0000313" key="2">
    <source>
        <dbReference type="EMBL" id="AFC99502.1"/>
    </source>
</evidence>
<sequence>MRLINPTKKYEHDRMVVNAILAIGVLLTVLFLSAPLAMANSSISVKVVDDSGPVGGASVATLSKGVSVTATTGSDGYATFDLSAGEEYTFTVWKDGYAKKSVRAKVGVDNNVTISLDRLYGLSGIIVDASTGQPVKDASITITDKVTGEYYTGSSDSGGVFTIMVPDGYYSVLVRANGYKTISRDNSGAGYHVLDNSLYIGYLPVPMLSSDTGNPEGVSLYCDFPGKSVKPNETVTFDVKITNDGVVDRTYTLTVKEAPKNWDVKFYTGSDIINRVFVERGGSKTFQVKATPRDAGVITIMAASGADSCSLQLFVDTGGADYKLELSCSDNLTLEAGASKTLEVLVRNNGSGRLTSVGVDVEDVPDSLTVEPPTRIEALGPGETHRFNLRIQAKPDAAQETSTLNLRATSTETKTGQKTVEISITKSNTWIGVGLGIAVLAMLAFGLIVWKYGRR</sequence>
<dbReference type="HOGENOM" id="CLU_600806_0_0_2"/>
<evidence type="ECO:0000313" key="3">
    <source>
        <dbReference type="Proteomes" id="UP000005233"/>
    </source>
</evidence>
<dbReference type="eggNOG" id="arCOG02081">
    <property type="taxonomic scope" value="Archaea"/>
</dbReference>
<dbReference type="PANTHER" id="PTHR39198:SF1">
    <property type="entry name" value="ALPHA-GALACTOSIDASE NEW3 DOMAIN-CONTAINING PROTEIN"/>
    <property type="match status" value="1"/>
</dbReference>
<keyword evidence="1" id="KW-0472">Membrane</keyword>
<dbReference type="KEGG" id="mez:Mtc_0738"/>
<proteinExistence type="predicted"/>
<dbReference type="SUPFAM" id="SSF49464">
    <property type="entry name" value="Carboxypeptidase regulatory domain-like"/>
    <property type="match status" value="1"/>
</dbReference>
<protein>
    <recommendedName>
        <fullName evidence="4">Alpha-galactosidase NEW3 domain-containing protein</fullName>
    </recommendedName>
</protein>
<dbReference type="InterPro" id="IPR008969">
    <property type="entry name" value="CarboxyPept-like_regulatory"/>
</dbReference>
<organism evidence="2 3">
    <name type="scientific">Methanocella conradii (strain DSM 24694 / JCM 17849 / CGMCC 1.5162 / HZ254)</name>
    <dbReference type="NCBI Taxonomy" id="1041930"/>
    <lineage>
        <taxon>Archaea</taxon>
        <taxon>Methanobacteriati</taxon>
        <taxon>Methanobacteriota</taxon>
        <taxon>Stenosarchaea group</taxon>
        <taxon>Methanomicrobia</taxon>
        <taxon>Methanocellales</taxon>
        <taxon>Methanocellaceae</taxon>
        <taxon>Methanocella</taxon>
    </lineage>
</organism>
<evidence type="ECO:0000256" key="1">
    <source>
        <dbReference type="SAM" id="Phobius"/>
    </source>
</evidence>
<evidence type="ECO:0008006" key="4">
    <source>
        <dbReference type="Google" id="ProtNLM"/>
    </source>
</evidence>
<name>H8I984_METCZ</name>
<dbReference type="PANTHER" id="PTHR39198">
    <property type="entry name" value="HYPOTHETICAL MEMBRANE PROTEIN, CONSERVED"/>
    <property type="match status" value="1"/>
</dbReference>
<dbReference type="EMBL" id="CP003243">
    <property type="protein sequence ID" value="AFC99502.1"/>
    <property type="molecule type" value="Genomic_DNA"/>
</dbReference>
<feature type="transmembrane region" description="Helical" evidence="1">
    <location>
        <begin position="430"/>
        <end position="450"/>
    </location>
</feature>
<dbReference type="STRING" id="1041930.Mtc_0738"/>
<dbReference type="GeneID" id="11970633"/>
<dbReference type="Proteomes" id="UP000005233">
    <property type="component" value="Chromosome"/>
</dbReference>
<keyword evidence="1" id="KW-1133">Transmembrane helix</keyword>
<dbReference type="InterPro" id="IPR013784">
    <property type="entry name" value="Carb-bd-like_fold"/>
</dbReference>
<gene>
    <name evidence="2" type="ordered locus">Mtc_0738</name>
</gene>
<dbReference type="Gene3D" id="2.60.40.1120">
    <property type="entry name" value="Carboxypeptidase-like, regulatory domain"/>
    <property type="match status" value="2"/>
</dbReference>
<dbReference type="AlphaFoldDB" id="H8I984"/>
<dbReference type="RefSeq" id="WP_014405341.1">
    <property type="nucleotide sequence ID" value="NC_017034.1"/>
</dbReference>
<dbReference type="GO" id="GO:0030246">
    <property type="term" value="F:carbohydrate binding"/>
    <property type="evidence" value="ECO:0007669"/>
    <property type="project" value="InterPro"/>
</dbReference>
<dbReference type="SUPFAM" id="SSF49452">
    <property type="entry name" value="Starch-binding domain-like"/>
    <property type="match status" value="1"/>
</dbReference>